<protein>
    <recommendedName>
        <fullName evidence="2">Methyltransferase domain-containing protein</fullName>
    </recommendedName>
</protein>
<feature type="transmembrane region" description="Helical" evidence="1">
    <location>
        <begin position="45"/>
        <end position="66"/>
    </location>
</feature>
<organism evidence="3 4">
    <name type="scientific">Clydaea vesicula</name>
    <dbReference type="NCBI Taxonomy" id="447962"/>
    <lineage>
        <taxon>Eukaryota</taxon>
        <taxon>Fungi</taxon>
        <taxon>Fungi incertae sedis</taxon>
        <taxon>Chytridiomycota</taxon>
        <taxon>Chytridiomycota incertae sedis</taxon>
        <taxon>Chytridiomycetes</taxon>
        <taxon>Lobulomycetales</taxon>
        <taxon>Lobulomycetaceae</taxon>
        <taxon>Clydaea</taxon>
    </lineage>
</organism>
<keyword evidence="1" id="KW-0472">Membrane</keyword>
<dbReference type="AlphaFoldDB" id="A0AAD5U895"/>
<evidence type="ECO:0000259" key="2">
    <source>
        <dbReference type="Pfam" id="PF13383"/>
    </source>
</evidence>
<keyword evidence="1" id="KW-1133">Transmembrane helix</keyword>
<evidence type="ECO:0000313" key="3">
    <source>
        <dbReference type="EMBL" id="KAJ3223506.1"/>
    </source>
</evidence>
<evidence type="ECO:0000313" key="4">
    <source>
        <dbReference type="Proteomes" id="UP001211065"/>
    </source>
</evidence>
<dbReference type="Proteomes" id="UP001211065">
    <property type="component" value="Unassembled WGS sequence"/>
</dbReference>
<dbReference type="EMBL" id="JADGJW010000127">
    <property type="protein sequence ID" value="KAJ3223506.1"/>
    <property type="molecule type" value="Genomic_DNA"/>
</dbReference>
<reference evidence="3" key="1">
    <citation type="submission" date="2020-05" db="EMBL/GenBank/DDBJ databases">
        <title>Phylogenomic resolution of chytrid fungi.</title>
        <authorList>
            <person name="Stajich J.E."/>
            <person name="Amses K."/>
            <person name="Simmons R."/>
            <person name="Seto K."/>
            <person name="Myers J."/>
            <person name="Bonds A."/>
            <person name="Quandt C.A."/>
            <person name="Barry K."/>
            <person name="Liu P."/>
            <person name="Grigoriev I."/>
            <person name="Longcore J.E."/>
            <person name="James T.Y."/>
        </authorList>
    </citation>
    <scope>NUCLEOTIDE SEQUENCE</scope>
    <source>
        <strain evidence="3">JEL0476</strain>
    </source>
</reference>
<keyword evidence="4" id="KW-1185">Reference proteome</keyword>
<comment type="caution">
    <text evidence="3">The sequence shown here is derived from an EMBL/GenBank/DDBJ whole genome shotgun (WGS) entry which is preliminary data.</text>
</comment>
<name>A0AAD5U895_9FUNG</name>
<proteinExistence type="predicted"/>
<feature type="transmembrane region" description="Helical" evidence="1">
    <location>
        <begin position="299"/>
        <end position="320"/>
    </location>
</feature>
<feature type="domain" description="Methyltransferase" evidence="2">
    <location>
        <begin position="395"/>
        <end position="502"/>
    </location>
</feature>
<feature type="transmembrane region" description="Helical" evidence="1">
    <location>
        <begin position="100"/>
        <end position="118"/>
    </location>
</feature>
<dbReference type="Pfam" id="PF13383">
    <property type="entry name" value="Methyltransf_22"/>
    <property type="match status" value="1"/>
</dbReference>
<accession>A0AAD5U895</accession>
<keyword evidence="1" id="KW-0812">Transmembrane</keyword>
<gene>
    <name evidence="3" type="ORF">HK099_001037</name>
</gene>
<feature type="transmembrane region" description="Helical" evidence="1">
    <location>
        <begin position="138"/>
        <end position="157"/>
    </location>
</feature>
<evidence type="ECO:0000256" key="1">
    <source>
        <dbReference type="SAM" id="Phobius"/>
    </source>
</evidence>
<dbReference type="InterPro" id="IPR025714">
    <property type="entry name" value="Methyltranfer_dom"/>
</dbReference>
<sequence length="503" mass="57795">MDYLCSWFDDNWTKDNNLGVCNAIMKALNCSDYASFYSFAFSGSLLQVFSIPIFEIILGLSLLLILMRVKKISKILLRAKSCVKSSDYKINKTQKEIKKFLLTWVLVVFLCGLTNVFAQSNWVLYLFSDNAVLNGNYYSVFNSLGNLMLGIEFSLYFKFMEKVTKLIVIGSGEIPGKKSIVTQLSHISTPSNWNVETEASENSIKVDTLENAFPTYEAAHFFKYYTTTGLLDVIHNFLKALSCVKTGCRSVSDSIPIPFFLNFLFLFVLNFCTTHAVLIHDNMEITTKYFKRSKKVNRFYQASIYLLLGLSLIFTIHLIISTCNKYYEELYIQSATQKTLTQKVFIAQPGNAYQEESINVWKLRLAYRNEQKLLTNTLNEPPNSTDFPYGEMELENKRVLVYSIGSNAEYSFEIGINMIFDGFTDIYTFDMKEPKEPPPIFINLHPFTKLISEQEELENHLKQKIAGPRQLMEKSLLTLTKDLRHEDNVIDILKIDIEGCSFN</sequence>
<feature type="transmembrane region" description="Helical" evidence="1">
    <location>
        <begin position="259"/>
        <end position="279"/>
    </location>
</feature>